<dbReference type="Proteomes" id="UP000054248">
    <property type="component" value="Unassembled WGS sequence"/>
</dbReference>
<dbReference type="STRING" id="1051891.A0A0C3QWP8"/>
<keyword evidence="3" id="KW-1185">Reference proteome</keyword>
<evidence type="ECO:0000256" key="1">
    <source>
        <dbReference type="SAM" id="MobiDB-lite"/>
    </source>
</evidence>
<organism evidence="2 3">
    <name type="scientific">Tulasnella calospora MUT 4182</name>
    <dbReference type="NCBI Taxonomy" id="1051891"/>
    <lineage>
        <taxon>Eukaryota</taxon>
        <taxon>Fungi</taxon>
        <taxon>Dikarya</taxon>
        <taxon>Basidiomycota</taxon>
        <taxon>Agaricomycotina</taxon>
        <taxon>Agaricomycetes</taxon>
        <taxon>Cantharellales</taxon>
        <taxon>Tulasnellaceae</taxon>
        <taxon>Tulasnella</taxon>
    </lineage>
</organism>
<sequence length="176" mass="19452">MNDFGNYGAHHYRGGGRGGYQSSKRGRYQGYASGSGNRSKSAPAPNDVPKPRHVDVAKAWETYSSQWKKLTATDAPQTINLSELPWPVVVDTSKMKTLSEMANAVTATTVGEFVLSPKHSPDVSNKKRIHQALRLYHPDRFESAVVAKLEEKDKEVVRGLGEVVAKCLNKLLEKEN</sequence>
<proteinExistence type="predicted"/>
<accession>A0A0C3QWP8</accession>
<dbReference type="EMBL" id="KN822949">
    <property type="protein sequence ID" value="KIO33329.1"/>
    <property type="molecule type" value="Genomic_DNA"/>
</dbReference>
<dbReference type="AlphaFoldDB" id="A0A0C3QWP8"/>
<dbReference type="OrthoDB" id="412109at2759"/>
<evidence type="ECO:0000313" key="2">
    <source>
        <dbReference type="EMBL" id="KIO33329.1"/>
    </source>
</evidence>
<reference evidence="2 3" key="1">
    <citation type="submission" date="2014-04" db="EMBL/GenBank/DDBJ databases">
        <authorList>
            <consortium name="DOE Joint Genome Institute"/>
            <person name="Kuo A."/>
            <person name="Girlanda M."/>
            <person name="Perotto S."/>
            <person name="Kohler A."/>
            <person name="Nagy L.G."/>
            <person name="Floudas D."/>
            <person name="Copeland A."/>
            <person name="Barry K.W."/>
            <person name="Cichocki N."/>
            <person name="Veneault-Fourrey C."/>
            <person name="LaButti K."/>
            <person name="Lindquist E.A."/>
            <person name="Lipzen A."/>
            <person name="Lundell T."/>
            <person name="Morin E."/>
            <person name="Murat C."/>
            <person name="Sun H."/>
            <person name="Tunlid A."/>
            <person name="Henrissat B."/>
            <person name="Grigoriev I.V."/>
            <person name="Hibbett D.S."/>
            <person name="Martin F."/>
            <person name="Nordberg H.P."/>
            <person name="Cantor M.N."/>
            <person name="Hua S.X."/>
        </authorList>
    </citation>
    <scope>NUCLEOTIDE SEQUENCE [LARGE SCALE GENOMIC DNA]</scope>
    <source>
        <strain evidence="2 3">MUT 4182</strain>
    </source>
</reference>
<protein>
    <submittedName>
        <fullName evidence="2">Uncharacterized protein</fullName>
    </submittedName>
</protein>
<reference evidence="3" key="2">
    <citation type="submission" date="2015-01" db="EMBL/GenBank/DDBJ databases">
        <title>Evolutionary Origins and Diversification of the Mycorrhizal Mutualists.</title>
        <authorList>
            <consortium name="DOE Joint Genome Institute"/>
            <consortium name="Mycorrhizal Genomics Consortium"/>
            <person name="Kohler A."/>
            <person name="Kuo A."/>
            <person name="Nagy L.G."/>
            <person name="Floudas D."/>
            <person name="Copeland A."/>
            <person name="Barry K.W."/>
            <person name="Cichocki N."/>
            <person name="Veneault-Fourrey C."/>
            <person name="LaButti K."/>
            <person name="Lindquist E.A."/>
            <person name="Lipzen A."/>
            <person name="Lundell T."/>
            <person name="Morin E."/>
            <person name="Murat C."/>
            <person name="Riley R."/>
            <person name="Ohm R."/>
            <person name="Sun H."/>
            <person name="Tunlid A."/>
            <person name="Henrissat B."/>
            <person name="Grigoriev I.V."/>
            <person name="Hibbett D.S."/>
            <person name="Martin F."/>
        </authorList>
    </citation>
    <scope>NUCLEOTIDE SEQUENCE [LARGE SCALE GENOMIC DNA]</scope>
    <source>
        <strain evidence="3">MUT 4182</strain>
    </source>
</reference>
<feature type="region of interest" description="Disordered" evidence="1">
    <location>
        <begin position="1"/>
        <end position="53"/>
    </location>
</feature>
<evidence type="ECO:0000313" key="3">
    <source>
        <dbReference type="Proteomes" id="UP000054248"/>
    </source>
</evidence>
<name>A0A0C3QWP8_9AGAM</name>
<dbReference type="HOGENOM" id="CLU_1526299_0_0_1"/>
<gene>
    <name evidence="2" type="ORF">M407DRAFT_241122</name>
</gene>